<feature type="transmembrane region" description="Helical" evidence="12">
    <location>
        <begin position="439"/>
        <end position="459"/>
    </location>
</feature>
<dbReference type="Proteomes" id="UP001165120">
    <property type="component" value="Unassembled WGS sequence"/>
</dbReference>
<reference evidence="14" key="1">
    <citation type="submission" date="2023-04" db="EMBL/GenBank/DDBJ databases">
        <title>Candida boidinii NBRC 10035.</title>
        <authorList>
            <person name="Ichikawa N."/>
            <person name="Sato H."/>
            <person name="Tonouchi N."/>
        </authorList>
    </citation>
    <scope>NUCLEOTIDE SEQUENCE</scope>
    <source>
        <strain evidence="14">NBRC 10035</strain>
    </source>
</reference>
<dbReference type="SFLD" id="SFLDS00052">
    <property type="entry name" value="Ferric_Reductase_Domain"/>
    <property type="match status" value="1"/>
</dbReference>
<dbReference type="GO" id="GO:0006826">
    <property type="term" value="P:iron ion transport"/>
    <property type="evidence" value="ECO:0007669"/>
    <property type="project" value="TreeGrafter"/>
</dbReference>
<feature type="transmembrane region" description="Helical" evidence="12">
    <location>
        <begin position="161"/>
        <end position="179"/>
    </location>
</feature>
<accession>A0A9W6SYN9</accession>
<evidence type="ECO:0000256" key="1">
    <source>
        <dbReference type="ARBA" id="ARBA00004141"/>
    </source>
</evidence>
<dbReference type="Gene3D" id="3.40.50.80">
    <property type="entry name" value="Nucleotide-binding domain of ferredoxin-NADP reductase (FNR) module"/>
    <property type="match status" value="1"/>
</dbReference>
<comment type="subcellular location">
    <subcellularLocation>
        <location evidence="1">Membrane</location>
        <topology evidence="1">Multi-pass membrane protein</topology>
    </subcellularLocation>
</comment>
<dbReference type="InterPro" id="IPR013112">
    <property type="entry name" value="FAD-bd_8"/>
</dbReference>
<dbReference type="GO" id="GO:0005886">
    <property type="term" value="C:plasma membrane"/>
    <property type="evidence" value="ECO:0007669"/>
    <property type="project" value="TreeGrafter"/>
</dbReference>
<feature type="transmembrane region" description="Helical" evidence="12">
    <location>
        <begin position="49"/>
        <end position="68"/>
    </location>
</feature>
<evidence type="ECO:0000313" key="14">
    <source>
        <dbReference type="EMBL" id="GME68852.1"/>
    </source>
</evidence>
<dbReference type="Pfam" id="PF08030">
    <property type="entry name" value="NAD_binding_6"/>
    <property type="match status" value="1"/>
</dbReference>
<keyword evidence="8 12" id="KW-1133">Transmembrane helix</keyword>
<feature type="transmembrane region" description="Helical" evidence="12">
    <location>
        <begin position="296"/>
        <end position="314"/>
    </location>
</feature>
<dbReference type="AlphaFoldDB" id="A0A9W6SYN9"/>
<dbReference type="GO" id="GO:0015677">
    <property type="term" value="P:copper ion import"/>
    <property type="evidence" value="ECO:0007669"/>
    <property type="project" value="TreeGrafter"/>
</dbReference>
<sequence>MVSFLKRDYYVEKLGLWCLADAQSEMYAKNAAISQATVRYYGQPYYAKVTVYILVVIIFVTILKRLAFFMIDYIDKKSITQKKNPRDDYKTYVFDIFSRLSGVNRYISYRKLPYKYTNVLGLPNSMGVFLVVMAVTLYLLCFCFIPHYWYRECRGFGSPPLSIRSGLMATALVPFIFVLSGKQNIISTLTGISYEKLNIYHQWASVLCFLFGWVHTIPFYYQSGREGNLAYMERTNKFFYNGIPPILFLSLLCIFSLYTVRKYFYEFFIQFHWICAVGFYVSLCIHVSNELGAQKYMIATLVLWVSQVLFRIVYKSYLHPKRAFQKFNATFTKFEGSAAFEIVIHGTGSVMKWQPGQHLFIRELSNRILDNHPFSILSYHNSSEANTNDVKLIVKPMKGLTNVWYKKLGASEEGKFSGSLLIDGPFGGVDRDVASFNSLFLFASGTGITAILSFIYQVCELKKNNKSSLLLSRVGMYWCCREMSDISWISKELDEISDKSTRRTTFP</sequence>
<dbReference type="SFLD" id="SFLDG01168">
    <property type="entry name" value="Ferric_reductase_subgroup_(FRE"/>
    <property type="match status" value="1"/>
</dbReference>
<evidence type="ECO:0000256" key="10">
    <source>
        <dbReference type="ARBA" id="ARBA00023065"/>
    </source>
</evidence>
<dbReference type="InterPro" id="IPR013121">
    <property type="entry name" value="Fe_red_NAD-bd_6"/>
</dbReference>
<dbReference type="PANTHER" id="PTHR32361:SF23">
    <property type="entry name" value="FERRIC-CHELATE REDUCTASE"/>
    <property type="match status" value="1"/>
</dbReference>
<evidence type="ECO:0000313" key="15">
    <source>
        <dbReference type="Proteomes" id="UP001165120"/>
    </source>
</evidence>
<feature type="domain" description="FAD-binding FR-type" evidence="13">
    <location>
        <begin position="305"/>
        <end position="432"/>
    </location>
</feature>
<organism evidence="14 15">
    <name type="scientific">Candida boidinii</name>
    <name type="common">Yeast</name>
    <dbReference type="NCBI Taxonomy" id="5477"/>
    <lineage>
        <taxon>Eukaryota</taxon>
        <taxon>Fungi</taxon>
        <taxon>Dikarya</taxon>
        <taxon>Ascomycota</taxon>
        <taxon>Saccharomycotina</taxon>
        <taxon>Pichiomycetes</taxon>
        <taxon>Pichiales</taxon>
        <taxon>Pichiaceae</taxon>
        <taxon>Ogataea</taxon>
        <taxon>Ogataea/Candida clade</taxon>
    </lineage>
</organism>
<evidence type="ECO:0000256" key="4">
    <source>
        <dbReference type="ARBA" id="ARBA00022630"/>
    </source>
</evidence>
<evidence type="ECO:0000256" key="7">
    <source>
        <dbReference type="ARBA" id="ARBA00022982"/>
    </source>
</evidence>
<dbReference type="GO" id="GO:0000293">
    <property type="term" value="F:ferric-chelate reductase activity"/>
    <property type="evidence" value="ECO:0007669"/>
    <property type="project" value="UniProtKB-ARBA"/>
</dbReference>
<keyword evidence="7" id="KW-0249">Electron transport</keyword>
<feature type="transmembrane region" description="Helical" evidence="12">
    <location>
        <begin position="264"/>
        <end position="284"/>
    </location>
</feature>
<feature type="transmembrane region" description="Helical" evidence="12">
    <location>
        <begin position="127"/>
        <end position="149"/>
    </location>
</feature>
<keyword evidence="5 12" id="KW-0812">Transmembrane</keyword>
<comment type="similarity">
    <text evidence="2">Belongs to the ferric reductase (FRE) family.</text>
</comment>
<evidence type="ECO:0000259" key="13">
    <source>
        <dbReference type="PROSITE" id="PS51384"/>
    </source>
</evidence>
<evidence type="ECO:0000256" key="2">
    <source>
        <dbReference type="ARBA" id="ARBA00006278"/>
    </source>
</evidence>
<keyword evidence="4" id="KW-0285">Flavoprotein</keyword>
<dbReference type="EMBL" id="BSXN01000509">
    <property type="protein sequence ID" value="GME68852.1"/>
    <property type="molecule type" value="Genomic_DNA"/>
</dbReference>
<dbReference type="InterPro" id="IPR039261">
    <property type="entry name" value="FNR_nucleotide-bd"/>
</dbReference>
<name>A0A9W6SYN9_CANBO</name>
<keyword evidence="3" id="KW-0813">Transport</keyword>
<dbReference type="SUPFAM" id="SSF52343">
    <property type="entry name" value="Ferredoxin reductase-like, C-terminal NADP-linked domain"/>
    <property type="match status" value="1"/>
</dbReference>
<proteinExistence type="inferred from homology"/>
<keyword evidence="6" id="KW-0274">FAD</keyword>
<evidence type="ECO:0000256" key="6">
    <source>
        <dbReference type="ARBA" id="ARBA00022827"/>
    </source>
</evidence>
<protein>
    <submittedName>
        <fullName evidence="14">Unnamed protein product</fullName>
    </submittedName>
</protein>
<dbReference type="CDD" id="cd06186">
    <property type="entry name" value="NOX_Duox_like_FAD_NADP"/>
    <property type="match status" value="1"/>
</dbReference>
<keyword evidence="9" id="KW-0560">Oxidoreductase</keyword>
<dbReference type="InterPro" id="IPR013130">
    <property type="entry name" value="Fe3_Rdtase_TM_dom"/>
</dbReference>
<evidence type="ECO:0000256" key="11">
    <source>
        <dbReference type="ARBA" id="ARBA00023136"/>
    </source>
</evidence>
<feature type="transmembrane region" description="Helical" evidence="12">
    <location>
        <begin position="238"/>
        <end position="258"/>
    </location>
</feature>
<evidence type="ECO:0000256" key="9">
    <source>
        <dbReference type="ARBA" id="ARBA00023002"/>
    </source>
</evidence>
<dbReference type="GO" id="GO:0006879">
    <property type="term" value="P:intracellular iron ion homeostasis"/>
    <property type="evidence" value="ECO:0007669"/>
    <property type="project" value="TreeGrafter"/>
</dbReference>
<dbReference type="Pfam" id="PF08022">
    <property type="entry name" value="FAD_binding_8"/>
    <property type="match status" value="1"/>
</dbReference>
<dbReference type="PANTHER" id="PTHR32361">
    <property type="entry name" value="FERRIC/CUPRIC REDUCTASE TRANSMEMBRANE COMPONENT"/>
    <property type="match status" value="1"/>
</dbReference>
<evidence type="ECO:0000256" key="5">
    <source>
        <dbReference type="ARBA" id="ARBA00022692"/>
    </source>
</evidence>
<dbReference type="PROSITE" id="PS51384">
    <property type="entry name" value="FAD_FR"/>
    <property type="match status" value="1"/>
</dbReference>
<dbReference type="InterPro" id="IPR017927">
    <property type="entry name" value="FAD-bd_FR_type"/>
</dbReference>
<evidence type="ECO:0000256" key="8">
    <source>
        <dbReference type="ARBA" id="ARBA00022989"/>
    </source>
</evidence>
<dbReference type="InterPro" id="IPR051410">
    <property type="entry name" value="Ferric/Cupric_Reductase"/>
</dbReference>
<feature type="transmembrane region" description="Helical" evidence="12">
    <location>
        <begin position="199"/>
        <end position="217"/>
    </location>
</feature>
<evidence type="ECO:0000256" key="3">
    <source>
        <dbReference type="ARBA" id="ARBA00022448"/>
    </source>
</evidence>
<keyword evidence="15" id="KW-1185">Reference proteome</keyword>
<gene>
    <name evidence="14" type="ORF">Cboi02_000190600</name>
</gene>
<evidence type="ECO:0000256" key="12">
    <source>
        <dbReference type="SAM" id="Phobius"/>
    </source>
</evidence>
<keyword evidence="10" id="KW-0406">Ion transport</keyword>
<comment type="caution">
    <text evidence="14">The sequence shown here is derived from an EMBL/GenBank/DDBJ whole genome shotgun (WGS) entry which is preliminary data.</text>
</comment>
<keyword evidence="11 12" id="KW-0472">Membrane</keyword>
<dbReference type="Pfam" id="PF01794">
    <property type="entry name" value="Ferric_reduct"/>
    <property type="match status" value="1"/>
</dbReference>